<organism evidence="5 6">
    <name type="scientific">Vreelandella alkaliphila</name>
    <dbReference type="NCBI Taxonomy" id="272774"/>
    <lineage>
        <taxon>Bacteria</taxon>
        <taxon>Pseudomonadati</taxon>
        <taxon>Pseudomonadota</taxon>
        <taxon>Gammaproteobacteria</taxon>
        <taxon>Oceanospirillales</taxon>
        <taxon>Halomonadaceae</taxon>
        <taxon>Vreelandella</taxon>
    </lineage>
</organism>
<keyword evidence="3" id="KW-0560">Oxidoreductase</keyword>
<name>A0AAJ2VRS3_9GAMM</name>
<dbReference type="PANTHER" id="PTHR38011">
    <property type="entry name" value="DIHYDROFOLATE REDUCTASE FAMILY PROTEIN (AFU_ORTHOLOGUE AFUA_8G06820)"/>
    <property type="match status" value="1"/>
</dbReference>
<dbReference type="EMBL" id="JAWXXT010000001">
    <property type="protein sequence ID" value="MDX5978884.1"/>
    <property type="molecule type" value="Genomic_DNA"/>
</dbReference>
<protein>
    <submittedName>
        <fullName evidence="5">RibD family protein</fullName>
    </submittedName>
</protein>
<gene>
    <name evidence="5" type="ORF">SIL78_15090</name>
</gene>
<dbReference type="GO" id="GO:0008703">
    <property type="term" value="F:5-amino-6-(5-phosphoribosylamino)uracil reductase activity"/>
    <property type="evidence" value="ECO:0007669"/>
    <property type="project" value="InterPro"/>
</dbReference>
<dbReference type="RefSeq" id="WP_319618844.1">
    <property type="nucleotide sequence ID" value="NZ_JAWXXT010000001.1"/>
</dbReference>
<dbReference type="InterPro" id="IPR002734">
    <property type="entry name" value="RibDG_C"/>
</dbReference>
<comment type="pathway">
    <text evidence="1">Cofactor biosynthesis; riboflavin biosynthesis.</text>
</comment>
<proteinExistence type="predicted"/>
<dbReference type="GO" id="GO:0009231">
    <property type="term" value="P:riboflavin biosynthetic process"/>
    <property type="evidence" value="ECO:0007669"/>
    <property type="project" value="InterPro"/>
</dbReference>
<evidence type="ECO:0000313" key="5">
    <source>
        <dbReference type="EMBL" id="MDX5978884.1"/>
    </source>
</evidence>
<reference evidence="5" key="1">
    <citation type="submission" date="2023-11" db="EMBL/GenBank/DDBJ databases">
        <title>MicrobeMod: A computational toolkit for identifying prokaryotic methylation and restriction-modification with nanopore sequencing.</title>
        <authorList>
            <person name="Crits-Christoph A."/>
            <person name="Kang S.C."/>
            <person name="Lee H."/>
            <person name="Ostrov N."/>
        </authorList>
    </citation>
    <scope>NUCLEOTIDE SEQUENCE</scope>
    <source>
        <strain evidence="5">ATCC BAA-953</strain>
    </source>
</reference>
<dbReference type="AlphaFoldDB" id="A0AAJ2VRS3"/>
<evidence type="ECO:0000313" key="6">
    <source>
        <dbReference type="Proteomes" id="UP001276761"/>
    </source>
</evidence>
<feature type="domain" description="Bacterial bifunctional deaminase-reductase C-terminal" evidence="4">
    <location>
        <begin position="75"/>
        <end position="255"/>
    </location>
</feature>
<dbReference type="InterPro" id="IPR050765">
    <property type="entry name" value="Riboflavin_Biosynth_HTPR"/>
</dbReference>
<keyword evidence="2" id="KW-0521">NADP</keyword>
<dbReference type="SUPFAM" id="SSF53597">
    <property type="entry name" value="Dihydrofolate reductase-like"/>
    <property type="match status" value="1"/>
</dbReference>
<evidence type="ECO:0000256" key="1">
    <source>
        <dbReference type="ARBA" id="ARBA00005104"/>
    </source>
</evidence>
<dbReference type="Proteomes" id="UP001276761">
    <property type="component" value="Unassembled WGS sequence"/>
</dbReference>
<accession>A0AAJ2VRS3</accession>
<evidence type="ECO:0000256" key="3">
    <source>
        <dbReference type="ARBA" id="ARBA00023002"/>
    </source>
</evidence>
<sequence length="284" mass="30455">MMSCCFLSGDTMPSTNEVTIDTDQAWAWLLDTKQGIRSDVTMTLDTHGWHSSAPVTSAAQELLTCLLPLVRHSSWVVAQLGQSLDGRIATESGHSHYINGVESLVHLHRLRALADAVVIGAGTASADNPQLTVRRVTGKHPTRVVIDPRGRVPVDLALFTTPTAPTLHLTGPEVTVAPTAAEHCVLPLDINGQFRPADVITWLADRGLTRVLVEGGGVTVSQFIEANAVDRLHLLVAPLIIGSGRPGLQMTPIDTLESALRPTMRSFRCGDDTLFDVVLSGRTA</sequence>
<dbReference type="InterPro" id="IPR024072">
    <property type="entry name" value="DHFR-like_dom_sf"/>
</dbReference>
<dbReference type="Gene3D" id="3.40.430.10">
    <property type="entry name" value="Dihydrofolate Reductase, subunit A"/>
    <property type="match status" value="1"/>
</dbReference>
<evidence type="ECO:0000259" key="4">
    <source>
        <dbReference type="Pfam" id="PF01872"/>
    </source>
</evidence>
<comment type="caution">
    <text evidence="5">The sequence shown here is derived from an EMBL/GenBank/DDBJ whole genome shotgun (WGS) entry which is preliminary data.</text>
</comment>
<dbReference type="PANTHER" id="PTHR38011:SF7">
    <property type="entry name" value="2,5-DIAMINO-6-RIBOSYLAMINO-4(3H)-PYRIMIDINONE 5'-PHOSPHATE REDUCTASE"/>
    <property type="match status" value="1"/>
</dbReference>
<evidence type="ECO:0000256" key="2">
    <source>
        <dbReference type="ARBA" id="ARBA00022857"/>
    </source>
</evidence>
<dbReference type="Pfam" id="PF01872">
    <property type="entry name" value="RibD_C"/>
    <property type="match status" value="1"/>
</dbReference>
<dbReference type="GeneID" id="303166847"/>